<feature type="binding site" evidence="11">
    <location>
        <begin position="213"/>
        <end position="228"/>
    </location>
    <ligand>
        <name>FAD</name>
        <dbReference type="ChEBI" id="CHEBI:57692"/>
    </ligand>
</feature>
<evidence type="ECO:0000259" key="13">
    <source>
        <dbReference type="Pfam" id="PF07992"/>
    </source>
</evidence>
<dbReference type="GO" id="GO:0005829">
    <property type="term" value="C:cytosol"/>
    <property type="evidence" value="ECO:0007669"/>
    <property type="project" value="UniProtKB-ARBA"/>
</dbReference>
<dbReference type="GO" id="GO:0016668">
    <property type="term" value="F:oxidoreductase activity, acting on a sulfur group of donors, NAD(P) as acceptor"/>
    <property type="evidence" value="ECO:0007669"/>
    <property type="project" value="UniProtKB-ARBA"/>
</dbReference>
<keyword evidence="7 11" id="KW-0520">NAD</keyword>
<reference evidence="16 17" key="1">
    <citation type="submission" date="2016-11" db="EMBL/GenBank/DDBJ databases">
        <authorList>
            <person name="Jaros S."/>
            <person name="Januszkiewicz K."/>
            <person name="Wedrychowicz H."/>
        </authorList>
    </citation>
    <scope>NUCLEOTIDE SEQUENCE [LARGE SCALE GENOMIC DNA]</scope>
    <source>
        <strain evidence="16 17">DSM 4740</strain>
    </source>
</reference>
<dbReference type="GO" id="GO:0102039">
    <property type="term" value="F:NADH-dependent peroxiredoxin activity"/>
    <property type="evidence" value="ECO:0007669"/>
    <property type="project" value="InterPro"/>
</dbReference>
<dbReference type="GO" id="GO:0000302">
    <property type="term" value="P:response to reactive oxygen species"/>
    <property type="evidence" value="ECO:0007669"/>
    <property type="project" value="InterPro"/>
</dbReference>
<dbReference type="AlphaFoldDB" id="A0A1M7G727"/>
<dbReference type="GO" id="GO:0051287">
    <property type="term" value="F:NAD binding"/>
    <property type="evidence" value="ECO:0007669"/>
    <property type="project" value="InterPro"/>
</dbReference>
<comment type="cofactor">
    <cofactor evidence="11">
        <name>FAD</name>
        <dbReference type="ChEBI" id="CHEBI:57692"/>
    </cofactor>
    <text evidence="11">Binds 1 FAD per subunit.</text>
</comment>
<dbReference type="RefSeq" id="WP_073435257.1">
    <property type="nucleotide sequence ID" value="NZ_BJXU01000052.1"/>
</dbReference>
<dbReference type="PRINTS" id="PR00469">
    <property type="entry name" value="PNDRDTASEII"/>
</dbReference>
<dbReference type="InterPro" id="IPR036249">
    <property type="entry name" value="Thioredoxin-like_sf"/>
</dbReference>
<reference evidence="15 18" key="2">
    <citation type="submission" date="2019-07" db="EMBL/GenBank/DDBJ databases">
        <title>Whole genome shotgun sequence of Halomonas cupida NBRC 102219.</title>
        <authorList>
            <person name="Hosoyama A."/>
            <person name="Uohara A."/>
            <person name="Ohji S."/>
            <person name="Ichikawa N."/>
        </authorList>
    </citation>
    <scope>NUCLEOTIDE SEQUENCE [LARGE SCALE GENOMIC DNA]</scope>
    <source>
        <strain evidence="15 18">NBRC 102219</strain>
    </source>
</reference>
<dbReference type="InterPro" id="IPR012081">
    <property type="entry name" value="Alkyl_hydroperoxide_Rdtase_suF"/>
</dbReference>
<evidence type="ECO:0000256" key="2">
    <source>
        <dbReference type="ARBA" id="ARBA00011738"/>
    </source>
</evidence>
<evidence type="ECO:0000256" key="11">
    <source>
        <dbReference type="PIRSR" id="PIRSR000238-1"/>
    </source>
</evidence>
<dbReference type="EMBL" id="FRCA01000005">
    <property type="protein sequence ID" value="SHM11986.1"/>
    <property type="molecule type" value="Genomic_DNA"/>
</dbReference>
<dbReference type="NCBIfam" id="TIGR03140">
    <property type="entry name" value="AhpF"/>
    <property type="match status" value="1"/>
</dbReference>
<dbReference type="Gene3D" id="3.40.30.80">
    <property type="match status" value="1"/>
</dbReference>
<keyword evidence="11" id="KW-0521">NADP</keyword>
<dbReference type="SUPFAM" id="SSF52833">
    <property type="entry name" value="Thioredoxin-like"/>
    <property type="match status" value="2"/>
</dbReference>
<evidence type="ECO:0000313" key="15">
    <source>
        <dbReference type="EMBL" id="GEN23675.1"/>
    </source>
</evidence>
<dbReference type="FunFam" id="3.50.50.60:FF:000007">
    <property type="entry name" value="Alkyl hydroperoxide reductase, F subunit"/>
    <property type="match status" value="1"/>
</dbReference>
<dbReference type="OrthoDB" id="9806179at2"/>
<evidence type="ECO:0000256" key="9">
    <source>
        <dbReference type="ARBA" id="ARBA00023284"/>
    </source>
</evidence>
<dbReference type="InterPro" id="IPR036188">
    <property type="entry name" value="FAD/NAD-bd_sf"/>
</dbReference>
<feature type="domain" description="FAD/NAD(P)-binding" evidence="13">
    <location>
        <begin position="212"/>
        <end position="504"/>
    </location>
</feature>
<accession>A0A1M7G727</accession>
<comment type="subunit">
    <text evidence="2">Homodimer.</text>
</comment>
<evidence type="ECO:0000313" key="18">
    <source>
        <dbReference type="Proteomes" id="UP000321726"/>
    </source>
</evidence>
<dbReference type="PROSITE" id="PS00573">
    <property type="entry name" value="PYRIDINE_REDOX_2"/>
    <property type="match status" value="1"/>
</dbReference>
<dbReference type="InterPro" id="IPR044141">
    <property type="entry name" value="AhpF_NTD_C"/>
</dbReference>
<keyword evidence="4" id="KW-0285">Flavoprotein</keyword>
<dbReference type="SUPFAM" id="SSF51905">
    <property type="entry name" value="FAD/NAD(P)-binding domain"/>
    <property type="match status" value="1"/>
</dbReference>
<dbReference type="CDD" id="cd03026">
    <property type="entry name" value="AhpF_NTD_C"/>
    <property type="match status" value="1"/>
</dbReference>
<dbReference type="GO" id="GO:0050660">
    <property type="term" value="F:flavin adenine dinucleotide binding"/>
    <property type="evidence" value="ECO:0007669"/>
    <property type="project" value="InterPro"/>
</dbReference>
<dbReference type="Pfam" id="PF07992">
    <property type="entry name" value="Pyr_redox_2"/>
    <property type="match status" value="1"/>
</dbReference>
<dbReference type="PANTHER" id="PTHR48105">
    <property type="entry name" value="THIOREDOXIN REDUCTASE 1-RELATED-RELATED"/>
    <property type="match status" value="1"/>
</dbReference>
<dbReference type="Pfam" id="PF13192">
    <property type="entry name" value="Thioredoxin_3"/>
    <property type="match status" value="1"/>
</dbReference>
<dbReference type="InterPro" id="IPR050097">
    <property type="entry name" value="Ferredoxin-NADP_redctase_2"/>
</dbReference>
<gene>
    <name evidence="15" type="primary">ahpF</name>
    <name evidence="15" type="ORF">HCU01_16240</name>
    <name evidence="16" type="ORF">SAMN05660971_02215</name>
</gene>
<evidence type="ECO:0000256" key="12">
    <source>
        <dbReference type="PIRSR" id="PIRSR000238-2"/>
    </source>
</evidence>
<comment type="similarity">
    <text evidence="1">Belongs to the class-II pyridine nucleotide-disulfide oxidoreductase family.</text>
</comment>
<keyword evidence="18" id="KW-1185">Reference proteome</keyword>
<evidence type="ECO:0000256" key="3">
    <source>
        <dbReference type="ARBA" id="ARBA00020059"/>
    </source>
</evidence>
<keyword evidence="9 12" id="KW-0676">Redox-active center</keyword>
<dbReference type="Proteomes" id="UP000184123">
    <property type="component" value="Unassembled WGS sequence"/>
</dbReference>
<evidence type="ECO:0000256" key="8">
    <source>
        <dbReference type="ARBA" id="ARBA00023157"/>
    </source>
</evidence>
<evidence type="ECO:0000256" key="1">
    <source>
        <dbReference type="ARBA" id="ARBA00009333"/>
    </source>
</evidence>
<dbReference type="CDD" id="cd02974">
    <property type="entry name" value="AhpF_NTD_N"/>
    <property type="match status" value="1"/>
</dbReference>
<evidence type="ECO:0000256" key="5">
    <source>
        <dbReference type="ARBA" id="ARBA00022827"/>
    </source>
</evidence>
<sequence length="518" mass="55326">MLDDSLKTQLKAYLEKVTQPFELVATLDDGDKSRELHGLLSDIAALSDNITLSTAGTDQRVPSFALHRDGAATGIVFAGIPLGHEFTSLVLALLQVGGHPPKASAEVIEQIKALDADMHFETYYSLSCQNCPDVVQALNLMALFNPRISHDAIDGALFQDEVEAREVMSVPSVYLNGKPFDQGRMSLEQILAKVDTGAEKREAEKISARDAFDVLTIGGGPAGAATAIYAARKGIRTGVAAERFGGQVLDTMAIENFISVQETEGPKLATALEEHVKQYDVDIMNLQRAVELVPASVPGGEHEVRFASGASLKSQTLVLATGARWREMNVPGEAEYRNKGVAYCPHCDGPLFKGKHVAVIGGGNSGVEAAIDLAGIVAHVTLFEFMDELRADAVLQKKLESLPNVDIIKGARTTEINGDGNRVNGLSYEERASGEIKQVALEGVFVQIGLVPNTEWLKDSPVELSERGEIITDARGMTSVPGVFAAGDVTTVPYKQIVIAVGSGATAALGAFDYLIRQ</sequence>
<dbReference type="InterPro" id="IPR023753">
    <property type="entry name" value="FAD/NAD-binding_dom"/>
</dbReference>
<dbReference type="GO" id="GO:0032991">
    <property type="term" value="C:protein-containing complex"/>
    <property type="evidence" value="ECO:0007669"/>
    <property type="project" value="UniProtKB-ARBA"/>
</dbReference>
<evidence type="ECO:0000313" key="17">
    <source>
        <dbReference type="Proteomes" id="UP000184123"/>
    </source>
</evidence>
<proteinExistence type="inferred from homology"/>
<dbReference type="PIRSF" id="PIRSF000238">
    <property type="entry name" value="AhpF"/>
    <property type="match status" value="1"/>
</dbReference>
<evidence type="ECO:0000259" key="14">
    <source>
        <dbReference type="Pfam" id="PF13192"/>
    </source>
</evidence>
<dbReference type="EMBL" id="BJXU01000052">
    <property type="protein sequence ID" value="GEN23675.1"/>
    <property type="molecule type" value="Genomic_DNA"/>
</dbReference>
<protein>
    <recommendedName>
        <fullName evidence="3">Alkyl hydroperoxide reductase subunit F</fullName>
    </recommendedName>
</protein>
<keyword evidence="6" id="KW-0560">Oxidoreductase</keyword>
<dbReference type="Gene3D" id="3.50.50.60">
    <property type="entry name" value="FAD/NAD(P)-binding domain"/>
    <property type="match status" value="2"/>
</dbReference>
<keyword evidence="8 12" id="KW-1015">Disulfide bond</keyword>
<dbReference type="PROSITE" id="PS51354">
    <property type="entry name" value="GLUTAREDOXIN_2"/>
    <property type="match status" value="1"/>
</dbReference>
<dbReference type="InterPro" id="IPR012336">
    <property type="entry name" value="Thioredoxin-like_fold"/>
</dbReference>
<dbReference type="Proteomes" id="UP000321726">
    <property type="component" value="Unassembled WGS sequence"/>
</dbReference>
<comment type="function">
    <text evidence="10">Serves to protect the cell against DNA damage by alkyl hydroperoxides. It can use either NADH or NADPH as electron donor for direct reduction of redox dyes or of alkyl hydroperoxides when combined with the AhpC protein.</text>
</comment>
<keyword evidence="5 11" id="KW-0274">FAD</keyword>
<name>A0A1M7G727_9GAMM</name>
<feature type="binding site" evidence="11">
    <location>
        <begin position="356"/>
        <end position="370"/>
    </location>
    <ligand>
        <name>NAD(+)</name>
        <dbReference type="ChEBI" id="CHEBI:57540"/>
    </ligand>
</feature>
<dbReference type="STRING" id="44933.SAMN05660971_02215"/>
<dbReference type="PRINTS" id="PR00368">
    <property type="entry name" value="FADPNR"/>
</dbReference>
<evidence type="ECO:0000256" key="10">
    <source>
        <dbReference type="ARBA" id="ARBA00024806"/>
    </source>
</evidence>
<dbReference type="InterPro" id="IPR044142">
    <property type="entry name" value="AhpF_NTD_N"/>
</dbReference>
<evidence type="ECO:0000256" key="6">
    <source>
        <dbReference type="ARBA" id="ARBA00023002"/>
    </source>
</evidence>
<evidence type="ECO:0000313" key="16">
    <source>
        <dbReference type="EMBL" id="SHM11986.1"/>
    </source>
</evidence>
<feature type="domain" description="Thioredoxin-like fold" evidence="14">
    <location>
        <begin position="120"/>
        <end position="193"/>
    </location>
</feature>
<evidence type="ECO:0000256" key="4">
    <source>
        <dbReference type="ARBA" id="ARBA00022630"/>
    </source>
</evidence>
<feature type="disulfide bond" description="Redox-active" evidence="12">
    <location>
        <begin position="344"/>
        <end position="347"/>
    </location>
</feature>
<dbReference type="InterPro" id="IPR008255">
    <property type="entry name" value="Pyr_nucl-diS_OxRdtase_2_AS"/>
</dbReference>
<organism evidence="16 17">
    <name type="scientific">Halomonas cupida</name>
    <dbReference type="NCBI Taxonomy" id="44933"/>
    <lineage>
        <taxon>Bacteria</taxon>
        <taxon>Pseudomonadati</taxon>
        <taxon>Pseudomonadota</taxon>
        <taxon>Gammaproteobacteria</taxon>
        <taxon>Oceanospirillales</taxon>
        <taxon>Halomonadaceae</taxon>
        <taxon>Halomonas</taxon>
    </lineage>
</organism>
<evidence type="ECO:0000256" key="7">
    <source>
        <dbReference type="ARBA" id="ARBA00023027"/>
    </source>
</evidence>
<feature type="binding site" evidence="11">
    <location>
        <begin position="478"/>
        <end position="488"/>
    </location>
    <ligand>
        <name>FAD</name>
        <dbReference type="ChEBI" id="CHEBI:57692"/>
    </ligand>
</feature>